<name>A0A964WUB6_9HYPH</name>
<dbReference type="AlphaFoldDB" id="A0A964WUB6"/>
<dbReference type="Gene3D" id="3.40.190.10">
    <property type="entry name" value="Periplasmic binding protein-like II"/>
    <property type="match status" value="2"/>
</dbReference>
<sequence length="380" mass="38975">MHWTWFSAATARSGRSTRRPEQGRQARATARRAAILAFCLAPLLATGAAAGSAEENRLRGTIEARAIPLDEPPPSREAPEDGLAAASAIQRITTPAPALRIGVVPRGPAAKALAALQPVRQGLERAIGRPVEILPFASYSALVDAQAERRVEVAMLSAAAFADLQARCGCAEPVAAPAAEDGGIAYYGVLIVRSDAGKTRLEDLRGARLIAGPADSIGARRLQFAALAAEGIDPASFFGAIGTVASPVEALRQVLAGKADAALGWSSMEGEAAAGYSRGTLAMLAAADPAAPSGLSVIWRTPALAHGPVAALSTLPDRDKRALASYLVGLADADPAAYHALEPLYPGGYRMVGPADYRGAELLSGGARGGSGPVPSDQRS</sequence>
<reference evidence="2" key="1">
    <citation type="submission" date="2019-03" db="EMBL/GenBank/DDBJ databases">
        <title>Afifella sp. nov., isolated from activated sludge.</title>
        <authorList>
            <person name="Li Q."/>
            <person name="Liu Y."/>
        </authorList>
    </citation>
    <scope>NUCLEOTIDE SEQUENCE</scope>
    <source>
        <strain evidence="2">L72</strain>
    </source>
</reference>
<dbReference type="RefSeq" id="WP_161141029.1">
    <property type="nucleotide sequence ID" value="NZ_SPKJ01000045.1"/>
</dbReference>
<evidence type="ECO:0000313" key="2">
    <source>
        <dbReference type="EMBL" id="MYZ48680.1"/>
    </source>
</evidence>
<keyword evidence="3" id="KW-1185">Reference proteome</keyword>
<comment type="caution">
    <text evidence="2">The sequence shown here is derived from an EMBL/GenBank/DDBJ whole genome shotgun (WGS) entry which is preliminary data.</text>
</comment>
<organism evidence="2 3">
    <name type="scientific">Propylenella binzhouense</name>
    <dbReference type="NCBI Taxonomy" id="2555902"/>
    <lineage>
        <taxon>Bacteria</taxon>
        <taxon>Pseudomonadati</taxon>
        <taxon>Pseudomonadota</taxon>
        <taxon>Alphaproteobacteria</taxon>
        <taxon>Hyphomicrobiales</taxon>
        <taxon>Propylenellaceae</taxon>
        <taxon>Propylenella</taxon>
    </lineage>
</organism>
<evidence type="ECO:0000256" key="1">
    <source>
        <dbReference type="SAM" id="MobiDB-lite"/>
    </source>
</evidence>
<dbReference type="Proteomes" id="UP000773614">
    <property type="component" value="Unassembled WGS sequence"/>
</dbReference>
<accession>A0A964WUB6</accession>
<feature type="region of interest" description="Disordered" evidence="1">
    <location>
        <begin position="1"/>
        <end position="27"/>
    </location>
</feature>
<dbReference type="EMBL" id="SPKJ01000045">
    <property type="protein sequence ID" value="MYZ48680.1"/>
    <property type="molecule type" value="Genomic_DNA"/>
</dbReference>
<evidence type="ECO:0000313" key="3">
    <source>
        <dbReference type="Proteomes" id="UP000773614"/>
    </source>
</evidence>
<dbReference type="SUPFAM" id="SSF53850">
    <property type="entry name" value="Periplasmic binding protein-like II"/>
    <property type="match status" value="1"/>
</dbReference>
<dbReference type="Pfam" id="PF12974">
    <property type="entry name" value="Phosphonate-bd"/>
    <property type="match status" value="1"/>
</dbReference>
<proteinExistence type="predicted"/>
<protein>
    <submittedName>
        <fullName evidence="2">Phosphate/phosphite/phosphonate ABC transporter substrate-binding protein</fullName>
    </submittedName>
</protein>
<dbReference type="PANTHER" id="PTHR35841">
    <property type="entry name" value="PHOSPHONATES-BINDING PERIPLASMIC PROTEIN"/>
    <property type="match status" value="1"/>
</dbReference>
<gene>
    <name evidence="2" type="ORF">E4O86_13265</name>
</gene>
<dbReference type="OrthoDB" id="7672583at2"/>
<dbReference type="PANTHER" id="PTHR35841:SF1">
    <property type="entry name" value="PHOSPHONATES-BINDING PERIPLASMIC PROTEIN"/>
    <property type="match status" value="1"/>
</dbReference>